<dbReference type="SUPFAM" id="SSF48452">
    <property type="entry name" value="TPR-like"/>
    <property type="match status" value="1"/>
</dbReference>
<dbReference type="KEGG" id="ccos:Pan44_28440"/>
<dbReference type="OrthoDB" id="271653at2"/>
<reference evidence="1 2" key="1">
    <citation type="submission" date="2019-02" db="EMBL/GenBank/DDBJ databases">
        <title>Deep-cultivation of Planctomycetes and their phenomic and genomic characterization uncovers novel biology.</title>
        <authorList>
            <person name="Wiegand S."/>
            <person name="Jogler M."/>
            <person name="Boedeker C."/>
            <person name="Pinto D."/>
            <person name="Vollmers J."/>
            <person name="Rivas-Marin E."/>
            <person name="Kohn T."/>
            <person name="Peeters S.H."/>
            <person name="Heuer A."/>
            <person name="Rast P."/>
            <person name="Oberbeckmann S."/>
            <person name="Bunk B."/>
            <person name="Jeske O."/>
            <person name="Meyerdierks A."/>
            <person name="Storesund J.E."/>
            <person name="Kallscheuer N."/>
            <person name="Luecker S."/>
            <person name="Lage O.M."/>
            <person name="Pohl T."/>
            <person name="Merkel B.J."/>
            <person name="Hornburger P."/>
            <person name="Mueller R.-W."/>
            <person name="Bruemmer F."/>
            <person name="Labrenz M."/>
            <person name="Spormann A.M."/>
            <person name="Op den Camp H."/>
            <person name="Overmann J."/>
            <person name="Amann R."/>
            <person name="Jetten M.S.M."/>
            <person name="Mascher T."/>
            <person name="Medema M.H."/>
            <person name="Devos D.P."/>
            <person name="Kaster A.-K."/>
            <person name="Ovreas L."/>
            <person name="Rohde M."/>
            <person name="Galperin M.Y."/>
            <person name="Jogler C."/>
        </authorList>
    </citation>
    <scope>NUCLEOTIDE SEQUENCE [LARGE SCALE GENOMIC DNA]</scope>
    <source>
        <strain evidence="1 2">Pan44</strain>
    </source>
</reference>
<evidence type="ECO:0000313" key="1">
    <source>
        <dbReference type="EMBL" id="QDT54806.1"/>
    </source>
</evidence>
<accession>A0A517SF96</accession>
<dbReference type="RefSeq" id="WP_145030631.1">
    <property type="nucleotide sequence ID" value="NZ_CP036271.1"/>
</dbReference>
<sequence>MTANLDHARCAFEHNHFDRAARLVANALRANQYDGRAWELRGLIHHALGQIPEAVSALESASLYVVLNPAASVCLGQCYGRIGRTTLSRELLSPLITDSRMSPDLLLQIATGLDAADDPRLALAAARRATERDPDLAQGYYDMGYYAARSGHPPRIVEFLARRALSLEPHHLGYRLGLVTFLLKGKRPDEAYGLVSKLTNDEIEQVHCRCCLERVVELFEARGDYRRAILGRQQILRLELNKVESDCPRGDE</sequence>
<evidence type="ECO:0000313" key="2">
    <source>
        <dbReference type="Proteomes" id="UP000315700"/>
    </source>
</evidence>
<dbReference type="Proteomes" id="UP000315700">
    <property type="component" value="Chromosome"/>
</dbReference>
<protein>
    <submittedName>
        <fullName evidence="1">Tetratricopeptide repeat protein</fullName>
    </submittedName>
</protein>
<name>A0A517SF96_9PLAN</name>
<dbReference type="InterPro" id="IPR011990">
    <property type="entry name" value="TPR-like_helical_dom_sf"/>
</dbReference>
<proteinExistence type="predicted"/>
<dbReference type="Gene3D" id="1.25.40.10">
    <property type="entry name" value="Tetratricopeptide repeat domain"/>
    <property type="match status" value="1"/>
</dbReference>
<dbReference type="InParanoid" id="A0A517SF96"/>
<keyword evidence="2" id="KW-1185">Reference proteome</keyword>
<organism evidence="1 2">
    <name type="scientific">Caulifigura coniformis</name>
    <dbReference type="NCBI Taxonomy" id="2527983"/>
    <lineage>
        <taxon>Bacteria</taxon>
        <taxon>Pseudomonadati</taxon>
        <taxon>Planctomycetota</taxon>
        <taxon>Planctomycetia</taxon>
        <taxon>Planctomycetales</taxon>
        <taxon>Planctomycetaceae</taxon>
        <taxon>Caulifigura</taxon>
    </lineage>
</organism>
<gene>
    <name evidence="1" type="ORF">Pan44_28440</name>
</gene>
<dbReference type="AlphaFoldDB" id="A0A517SF96"/>
<dbReference type="EMBL" id="CP036271">
    <property type="protein sequence ID" value="QDT54806.1"/>
    <property type="molecule type" value="Genomic_DNA"/>
</dbReference>
<dbReference type="Pfam" id="PF13432">
    <property type="entry name" value="TPR_16"/>
    <property type="match status" value="1"/>
</dbReference>